<sequence>WGSPEPCPTSQACGPGLRWECNHNIHVGGVCTVLDPELRPLQVLEAGHQGETGGGVGMVDLVFLFDGSGSLKAHEFKAIRDFMVEVMEQLSNSSFRFAAVQFSDSPEPVFSLRDYSERPQPRELLRDVRQQGGFTDTFKAVQYVAEQIFTVENGSRPGARRVLIIITDGDATDSGTVQAAEERGIVRYVIGLGENFNNDESKKKLEQLASQPSHHFVAVLKEFEHLQGLFRELQDRIYAIEGGVTWGHGGLSFGVTWGHRLGAHGGGRLLTGAVGADSWAGGLLQIDPPPESFMPNPEEDGANAYLGYALVGVPWAERPLLAVGAPRHRHVGSVELLWGGDGGWQRLQRLDGEQVGSYFGSSLCALGGAGRSLLVGAPLFYDGRRGGRVHVYQWRGDRLQAVGQLWGSAGQPLGRFGAALAALGDSDGDGEPEVAVGAPMEDGGRGALYVYRGVRQPLHVQVGTARGRYGAGGGHNYEALWGTAIGLPLGGAMGHR</sequence>
<dbReference type="GO" id="GO:0008305">
    <property type="term" value="C:integrin complex"/>
    <property type="evidence" value="ECO:0007669"/>
    <property type="project" value="InterPro"/>
</dbReference>
<dbReference type="Gene3D" id="2.130.10.130">
    <property type="entry name" value="Integrin alpha, N-terminal"/>
    <property type="match status" value="1"/>
</dbReference>
<feature type="repeat" description="FG-GAP" evidence="6">
    <location>
        <begin position="402"/>
        <end position="460"/>
    </location>
</feature>
<organism evidence="9 10">
    <name type="scientific">Phasianus colchicus</name>
    <name type="common">Common pheasant</name>
    <dbReference type="NCBI Taxonomy" id="9054"/>
    <lineage>
        <taxon>Eukaryota</taxon>
        <taxon>Metazoa</taxon>
        <taxon>Chordata</taxon>
        <taxon>Craniata</taxon>
        <taxon>Vertebrata</taxon>
        <taxon>Euteleostomi</taxon>
        <taxon>Archelosauria</taxon>
        <taxon>Archosauria</taxon>
        <taxon>Dinosauria</taxon>
        <taxon>Saurischia</taxon>
        <taxon>Theropoda</taxon>
        <taxon>Coelurosauria</taxon>
        <taxon>Aves</taxon>
        <taxon>Neognathae</taxon>
        <taxon>Galloanserae</taxon>
        <taxon>Galliformes</taxon>
        <taxon>Phasianidae</taxon>
        <taxon>Phasianinae</taxon>
        <taxon>Phasianus</taxon>
    </lineage>
</organism>
<dbReference type="SUPFAM" id="SSF53300">
    <property type="entry name" value="vWA-like"/>
    <property type="match status" value="1"/>
</dbReference>
<keyword evidence="5" id="KW-0325">Glycoprotein</keyword>
<dbReference type="OMA" id="HRNSANC"/>
<comment type="similarity">
    <text evidence="7">Belongs to the integrin alpha chain family.</text>
</comment>
<dbReference type="GO" id="GO:0046872">
    <property type="term" value="F:metal ion binding"/>
    <property type="evidence" value="ECO:0007669"/>
    <property type="project" value="UniProtKB-KW"/>
</dbReference>
<dbReference type="PRINTS" id="PR01185">
    <property type="entry name" value="INTEGRINA"/>
</dbReference>
<evidence type="ECO:0000256" key="6">
    <source>
        <dbReference type="PROSITE-ProRule" id="PRU00803"/>
    </source>
</evidence>
<keyword evidence="10" id="KW-1185">Reference proteome</keyword>
<feature type="domain" description="VWFA" evidence="8">
    <location>
        <begin position="60"/>
        <end position="233"/>
    </location>
</feature>
<dbReference type="GO" id="GO:0009897">
    <property type="term" value="C:external side of plasma membrane"/>
    <property type="evidence" value="ECO:0007669"/>
    <property type="project" value="TreeGrafter"/>
</dbReference>
<dbReference type="GO" id="GO:0098609">
    <property type="term" value="P:cell-cell adhesion"/>
    <property type="evidence" value="ECO:0007669"/>
    <property type="project" value="TreeGrafter"/>
</dbReference>
<dbReference type="PROSITE" id="PS51470">
    <property type="entry name" value="FG_GAP"/>
    <property type="match status" value="2"/>
</dbReference>
<evidence type="ECO:0000256" key="7">
    <source>
        <dbReference type="RuleBase" id="RU003762"/>
    </source>
</evidence>
<evidence type="ECO:0000259" key="8">
    <source>
        <dbReference type="PROSITE" id="PS50234"/>
    </source>
</evidence>
<dbReference type="GO" id="GO:0005178">
    <property type="term" value="F:integrin binding"/>
    <property type="evidence" value="ECO:0007669"/>
    <property type="project" value="TreeGrafter"/>
</dbReference>
<keyword evidence="7" id="KW-0130">Cell adhesion</keyword>
<dbReference type="InterPro" id="IPR013519">
    <property type="entry name" value="Int_alpha_beta-p"/>
</dbReference>
<evidence type="ECO:0000256" key="2">
    <source>
        <dbReference type="ARBA" id="ARBA00022729"/>
    </source>
</evidence>
<evidence type="ECO:0000256" key="1">
    <source>
        <dbReference type="ARBA" id="ARBA00022723"/>
    </source>
</evidence>
<dbReference type="SUPFAM" id="SSF69318">
    <property type="entry name" value="Integrin alpha N-terminal domain"/>
    <property type="match status" value="1"/>
</dbReference>
<dbReference type="InterPro" id="IPR028994">
    <property type="entry name" value="Integrin_alpha_N"/>
</dbReference>
<accession>A0A669QZK8</accession>
<dbReference type="SMART" id="SM00191">
    <property type="entry name" value="Int_alpha"/>
    <property type="match status" value="3"/>
</dbReference>
<keyword evidence="7" id="KW-0401">Integrin</keyword>
<dbReference type="Ensembl" id="ENSPCLT00000026885.1">
    <property type="protein sequence ID" value="ENSPCLP00000019901.1"/>
    <property type="gene ID" value="ENSPCLG00000016942.1"/>
</dbReference>
<feature type="repeat" description="FG-GAP" evidence="6">
    <location>
        <begin position="345"/>
        <end position="401"/>
    </location>
</feature>
<evidence type="ECO:0000313" key="10">
    <source>
        <dbReference type="Proteomes" id="UP000472261"/>
    </source>
</evidence>
<reference evidence="9" key="1">
    <citation type="submission" date="2025-08" db="UniProtKB">
        <authorList>
            <consortium name="Ensembl"/>
        </authorList>
    </citation>
    <scope>IDENTIFICATION</scope>
</reference>
<proteinExistence type="inferred from homology"/>
<evidence type="ECO:0000256" key="3">
    <source>
        <dbReference type="ARBA" id="ARBA00022737"/>
    </source>
</evidence>
<dbReference type="PANTHER" id="PTHR23220">
    <property type="entry name" value="INTEGRIN ALPHA"/>
    <property type="match status" value="1"/>
</dbReference>
<dbReference type="GO" id="GO:0007160">
    <property type="term" value="P:cell-matrix adhesion"/>
    <property type="evidence" value="ECO:0007669"/>
    <property type="project" value="TreeGrafter"/>
</dbReference>
<protein>
    <recommendedName>
        <fullName evidence="8">VWFA domain-containing protein</fullName>
    </recommendedName>
</protein>
<evidence type="ECO:0000256" key="4">
    <source>
        <dbReference type="ARBA" id="ARBA00022837"/>
    </source>
</evidence>
<keyword evidence="2" id="KW-0732">Signal</keyword>
<keyword evidence="7" id="KW-0675">Receptor</keyword>
<evidence type="ECO:0000256" key="5">
    <source>
        <dbReference type="ARBA" id="ARBA00023180"/>
    </source>
</evidence>
<name>A0A669QZK8_PHACC</name>
<dbReference type="GO" id="GO:0033627">
    <property type="term" value="P:cell adhesion mediated by integrin"/>
    <property type="evidence" value="ECO:0007669"/>
    <property type="project" value="TreeGrafter"/>
</dbReference>
<evidence type="ECO:0000313" key="9">
    <source>
        <dbReference type="Ensembl" id="ENSPCLP00000019901.1"/>
    </source>
</evidence>
<dbReference type="PRINTS" id="PR00453">
    <property type="entry name" value="VWFADOMAIN"/>
</dbReference>
<dbReference type="PROSITE" id="PS50234">
    <property type="entry name" value="VWFA"/>
    <property type="match status" value="1"/>
</dbReference>
<dbReference type="SMART" id="SM00327">
    <property type="entry name" value="VWA"/>
    <property type="match status" value="1"/>
</dbReference>
<dbReference type="Proteomes" id="UP000472261">
    <property type="component" value="Unplaced"/>
</dbReference>
<keyword evidence="4" id="KW-0106">Calcium</keyword>
<dbReference type="InterPro" id="IPR000413">
    <property type="entry name" value="Integrin_alpha"/>
</dbReference>
<dbReference type="GO" id="GO:0007229">
    <property type="term" value="P:integrin-mediated signaling pathway"/>
    <property type="evidence" value="ECO:0007669"/>
    <property type="project" value="UniProtKB-KW"/>
</dbReference>
<keyword evidence="1" id="KW-0479">Metal-binding</keyword>
<dbReference type="InterPro" id="IPR036465">
    <property type="entry name" value="vWFA_dom_sf"/>
</dbReference>
<keyword evidence="3" id="KW-0677">Repeat</keyword>
<dbReference type="Pfam" id="PF01839">
    <property type="entry name" value="FG-GAP"/>
    <property type="match status" value="1"/>
</dbReference>
<dbReference type="InterPro" id="IPR013517">
    <property type="entry name" value="FG-GAP"/>
</dbReference>
<reference evidence="9" key="2">
    <citation type="submission" date="2025-09" db="UniProtKB">
        <authorList>
            <consortium name="Ensembl"/>
        </authorList>
    </citation>
    <scope>IDENTIFICATION</scope>
</reference>
<dbReference type="Gene3D" id="3.40.50.410">
    <property type="entry name" value="von Willebrand factor, type A domain"/>
    <property type="match status" value="1"/>
</dbReference>
<comment type="subcellular location">
    <subcellularLocation>
        <location evidence="7">Membrane</location>
        <topology evidence="7">Single-pass type I membrane protein</topology>
    </subcellularLocation>
</comment>
<dbReference type="AlphaFoldDB" id="A0A669QZK8"/>
<dbReference type="Pfam" id="PF00092">
    <property type="entry name" value="VWA"/>
    <property type="match status" value="1"/>
</dbReference>
<dbReference type="InterPro" id="IPR002035">
    <property type="entry name" value="VWF_A"/>
</dbReference>
<dbReference type="PANTHER" id="PTHR23220:SF84">
    <property type="entry name" value="INTEGRIN ALPHA-L"/>
    <property type="match status" value="1"/>
</dbReference>